<evidence type="ECO:0000256" key="1">
    <source>
        <dbReference type="SAM" id="MobiDB-lite"/>
    </source>
</evidence>
<dbReference type="AlphaFoldDB" id="A0A6J1SWN3"/>
<feature type="region of interest" description="Disordered" evidence="1">
    <location>
        <begin position="1"/>
        <end position="57"/>
    </location>
</feature>
<proteinExistence type="predicted"/>
<dbReference type="GeneID" id="113210132"/>
<dbReference type="Proteomes" id="UP000504606">
    <property type="component" value="Unplaced"/>
</dbReference>
<sequence>MLDPMLDSDSLGSLVSPARGPPTLFEGDWLGRDSSSLDALPPPGGSRGEGPGNLGLSLKGAAGEAGASVILAPSYRNERTISTFGLASLSALDGGASATSAAVHDQLSAPTTPEQPDTAHSAGVLVRRAPELASLPVLKASSAPAATTSTPTEVADTTAKAAGPYFEAAADWCALADSDTWESDEEAPDVETAAEDLEERDSFPDGHADEAVSLSIFISERRGLAMR</sequence>
<accession>A0A6J1SWN3</accession>
<organism evidence="2 3">
    <name type="scientific">Frankliniella occidentalis</name>
    <name type="common">Western flower thrips</name>
    <name type="synonym">Euthrips occidentalis</name>
    <dbReference type="NCBI Taxonomy" id="133901"/>
    <lineage>
        <taxon>Eukaryota</taxon>
        <taxon>Metazoa</taxon>
        <taxon>Ecdysozoa</taxon>
        <taxon>Arthropoda</taxon>
        <taxon>Hexapoda</taxon>
        <taxon>Insecta</taxon>
        <taxon>Pterygota</taxon>
        <taxon>Neoptera</taxon>
        <taxon>Paraneoptera</taxon>
        <taxon>Thysanoptera</taxon>
        <taxon>Terebrantia</taxon>
        <taxon>Thripoidea</taxon>
        <taxon>Thripidae</taxon>
        <taxon>Frankliniella</taxon>
    </lineage>
</organism>
<dbReference type="KEGG" id="foc:113210132"/>
<protein>
    <submittedName>
        <fullName evidence="3">Uncharacterized protein LOC113210132</fullName>
    </submittedName>
</protein>
<dbReference type="RefSeq" id="XP_026283755.2">
    <property type="nucleotide sequence ID" value="XM_026427970.2"/>
</dbReference>
<name>A0A6J1SWN3_FRAOC</name>
<evidence type="ECO:0000313" key="2">
    <source>
        <dbReference type="Proteomes" id="UP000504606"/>
    </source>
</evidence>
<feature type="compositionally biased region" description="Acidic residues" evidence="1">
    <location>
        <begin position="180"/>
        <end position="199"/>
    </location>
</feature>
<evidence type="ECO:0000313" key="3">
    <source>
        <dbReference type="RefSeq" id="XP_026283755.2"/>
    </source>
</evidence>
<feature type="region of interest" description="Disordered" evidence="1">
    <location>
        <begin position="180"/>
        <end position="206"/>
    </location>
</feature>
<gene>
    <name evidence="3" type="primary">LOC113210132</name>
</gene>
<reference evidence="3" key="1">
    <citation type="submission" date="2025-08" db="UniProtKB">
        <authorList>
            <consortium name="RefSeq"/>
        </authorList>
    </citation>
    <scope>IDENTIFICATION</scope>
    <source>
        <tissue evidence="3">Whole organism</tissue>
    </source>
</reference>
<keyword evidence="2" id="KW-1185">Reference proteome</keyword>